<dbReference type="InterPro" id="IPR001967">
    <property type="entry name" value="Peptidase_S11_N"/>
</dbReference>
<dbReference type="SUPFAM" id="SSF56601">
    <property type="entry name" value="beta-lactamase/transpeptidase-like"/>
    <property type="match status" value="1"/>
</dbReference>
<sequence>MRRLPGLITMMFIFLVILAAEPVFAEESLQPPAEQTGQPADQTVEQLPETQHSEAAILIDAKSGAVLFAKNETERLYPASITKIVTGIIALEQSNPSDIVTVSKTARNEDGTRIYLAEGEQKPMLDLIEGMLINSGNDAATAIAEHIDGTKEQFAERMNEFVRKLGLWDTNFVNPSGLPDENQYTTARDMARIAQYAMQNEQFRQVVATKSRPWVGEEWVSKLENHNKMLGSYEGAIGVKNGFTQAAGYTLVSAAQRGDMELIGVILKGATDSGVYKDMTQLLDYGFAHFTSKQVMAADEKRTFVTRDTGKPAEFIADKPLFVTIKDGVVPTVAVDSNGKVYVQSSEVYNPAETAGALVPIIPLAEQAEVQIASVTNSNPVKGSGQSAKFSGWNLGVAITWSVMLLFMLLAGRIMYVRQRRRRLYK</sequence>
<reference evidence="10 11" key="1">
    <citation type="submission" date="2023-05" db="EMBL/GenBank/DDBJ databases">
        <title>Draft genome of Paenibacillus sp. CCS26.</title>
        <authorList>
            <person name="Akita H."/>
            <person name="Shinto Y."/>
            <person name="Kimura Z."/>
        </authorList>
    </citation>
    <scope>NUCLEOTIDE SEQUENCE [LARGE SCALE GENOMIC DNA]</scope>
    <source>
        <strain evidence="10 11">CCS26</strain>
    </source>
</reference>
<keyword evidence="10" id="KW-0121">Carboxypeptidase</keyword>
<keyword evidence="5" id="KW-0573">Peptidoglycan synthesis</keyword>
<dbReference type="InterPro" id="IPR018044">
    <property type="entry name" value="Peptidase_S11"/>
</dbReference>
<proteinExistence type="inferred from homology"/>
<organism evidence="10 11">
    <name type="scientific">Paenibacillus glycanilyticus</name>
    <dbReference type="NCBI Taxonomy" id="126569"/>
    <lineage>
        <taxon>Bacteria</taxon>
        <taxon>Bacillati</taxon>
        <taxon>Bacillota</taxon>
        <taxon>Bacilli</taxon>
        <taxon>Bacillales</taxon>
        <taxon>Paenibacillaceae</taxon>
        <taxon>Paenibacillus</taxon>
    </lineage>
</organism>
<dbReference type="Gene3D" id="3.40.710.10">
    <property type="entry name" value="DD-peptidase/beta-lactamase superfamily"/>
    <property type="match status" value="1"/>
</dbReference>
<evidence type="ECO:0000259" key="9">
    <source>
        <dbReference type="Pfam" id="PF00768"/>
    </source>
</evidence>
<dbReference type="PANTHER" id="PTHR21581:SF6">
    <property type="entry name" value="TRAFFICKING PROTEIN PARTICLE COMPLEX SUBUNIT 12"/>
    <property type="match status" value="1"/>
</dbReference>
<gene>
    <name evidence="10" type="ORF">PghCCS26_54170</name>
</gene>
<feature type="domain" description="Peptidase S11 D-alanyl-D-alanine carboxypeptidase A N-terminal" evidence="9">
    <location>
        <begin position="48"/>
        <end position="269"/>
    </location>
</feature>
<accession>A0ABQ6NVX1</accession>
<dbReference type="Pfam" id="PF00768">
    <property type="entry name" value="Peptidase_S11"/>
    <property type="match status" value="1"/>
</dbReference>
<dbReference type="RefSeq" id="WP_317981981.1">
    <property type="nucleotide sequence ID" value="NZ_BTCL01000027.1"/>
</dbReference>
<keyword evidence="8" id="KW-0812">Transmembrane</keyword>
<keyword evidence="8" id="KW-0472">Membrane</keyword>
<evidence type="ECO:0000256" key="7">
    <source>
        <dbReference type="RuleBase" id="RU004016"/>
    </source>
</evidence>
<dbReference type="InterPro" id="IPR012338">
    <property type="entry name" value="Beta-lactam/transpept-like"/>
</dbReference>
<evidence type="ECO:0000256" key="3">
    <source>
        <dbReference type="ARBA" id="ARBA00022801"/>
    </source>
</evidence>
<evidence type="ECO:0000256" key="5">
    <source>
        <dbReference type="ARBA" id="ARBA00022984"/>
    </source>
</evidence>
<evidence type="ECO:0000256" key="2">
    <source>
        <dbReference type="ARBA" id="ARBA00022729"/>
    </source>
</evidence>
<protein>
    <submittedName>
        <fullName evidence="10">D-alanyl-D-alanine carboxypeptidase</fullName>
    </submittedName>
</protein>
<dbReference type="PANTHER" id="PTHR21581">
    <property type="entry name" value="D-ALANYL-D-ALANINE CARBOXYPEPTIDASE"/>
    <property type="match status" value="1"/>
</dbReference>
<evidence type="ECO:0000313" key="10">
    <source>
        <dbReference type="EMBL" id="GMK48287.1"/>
    </source>
</evidence>
<keyword evidence="11" id="KW-1185">Reference proteome</keyword>
<keyword evidence="6" id="KW-0961">Cell wall biogenesis/degradation</keyword>
<keyword evidence="10" id="KW-0645">Protease</keyword>
<dbReference type="GO" id="GO:0004180">
    <property type="term" value="F:carboxypeptidase activity"/>
    <property type="evidence" value="ECO:0007669"/>
    <property type="project" value="UniProtKB-KW"/>
</dbReference>
<evidence type="ECO:0000313" key="11">
    <source>
        <dbReference type="Proteomes" id="UP001285921"/>
    </source>
</evidence>
<comment type="caution">
    <text evidence="10">The sequence shown here is derived from an EMBL/GenBank/DDBJ whole genome shotgun (WGS) entry which is preliminary data.</text>
</comment>
<dbReference type="Proteomes" id="UP001285921">
    <property type="component" value="Unassembled WGS sequence"/>
</dbReference>
<dbReference type="EMBL" id="BTCL01000027">
    <property type="protein sequence ID" value="GMK48287.1"/>
    <property type="molecule type" value="Genomic_DNA"/>
</dbReference>
<evidence type="ECO:0000256" key="8">
    <source>
        <dbReference type="SAM" id="Phobius"/>
    </source>
</evidence>
<keyword evidence="3" id="KW-0378">Hydrolase</keyword>
<evidence type="ECO:0000256" key="1">
    <source>
        <dbReference type="ARBA" id="ARBA00007164"/>
    </source>
</evidence>
<keyword evidence="8" id="KW-1133">Transmembrane helix</keyword>
<evidence type="ECO:0000256" key="6">
    <source>
        <dbReference type="ARBA" id="ARBA00023316"/>
    </source>
</evidence>
<keyword evidence="4" id="KW-0133">Cell shape</keyword>
<name>A0ABQ6NVX1_9BACL</name>
<feature type="transmembrane region" description="Helical" evidence="8">
    <location>
        <begin position="393"/>
        <end position="416"/>
    </location>
</feature>
<comment type="similarity">
    <text evidence="1 7">Belongs to the peptidase S11 family.</text>
</comment>
<dbReference type="PRINTS" id="PR00725">
    <property type="entry name" value="DADACBPTASE1"/>
</dbReference>
<keyword evidence="2" id="KW-0732">Signal</keyword>
<evidence type="ECO:0000256" key="4">
    <source>
        <dbReference type="ARBA" id="ARBA00022960"/>
    </source>
</evidence>